<reference evidence="3" key="1">
    <citation type="submission" date="2020-11" db="EMBL/GenBank/DDBJ databases">
        <title>Genome of Flavobacterium soyangense.</title>
        <authorList>
            <person name="Liu Q."/>
            <person name="Xin Y.-H."/>
        </authorList>
    </citation>
    <scope>NUCLEOTIDE SEQUENCE</scope>
    <source>
        <strain evidence="3">CGMCC 1.13493</strain>
    </source>
</reference>
<evidence type="ECO:0000256" key="2">
    <source>
        <dbReference type="SAM" id="SignalP"/>
    </source>
</evidence>
<dbReference type="RefSeq" id="WP_194311396.1">
    <property type="nucleotide sequence ID" value="NZ_JADHEC010000009.1"/>
</dbReference>
<keyword evidence="4" id="KW-1185">Reference proteome</keyword>
<feature type="signal peptide" evidence="2">
    <location>
        <begin position="1"/>
        <end position="18"/>
    </location>
</feature>
<evidence type="ECO:0000313" key="3">
    <source>
        <dbReference type="EMBL" id="MBF2708139.1"/>
    </source>
</evidence>
<protein>
    <recommendedName>
        <fullName evidence="5">LTXXQ motif family protein</fullName>
    </recommendedName>
</protein>
<comment type="caution">
    <text evidence="3">The sequence shown here is derived from an EMBL/GenBank/DDBJ whole genome shotgun (WGS) entry which is preliminary data.</text>
</comment>
<evidence type="ECO:0000313" key="4">
    <source>
        <dbReference type="Proteomes" id="UP000646211"/>
    </source>
</evidence>
<keyword evidence="2" id="KW-0732">Signal</keyword>
<dbReference type="EMBL" id="JADHEC010000009">
    <property type="protein sequence ID" value="MBF2708139.1"/>
    <property type="molecule type" value="Genomic_DNA"/>
</dbReference>
<name>A0A930Y057_9FLAO</name>
<gene>
    <name evidence="3" type="ORF">IR213_05985</name>
</gene>
<dbReference type="Gene3D" id="1.20.120.1490">
    <property type="match status" value="1"/>
</dbReference>
<feature type="chain" id="PRO_5037372040" description="LTXXQ motif family protein" evidence="2">
    <location>
        <begin position="19"/>
        <end position="147"/>
    </location>
</feature>
<feature type="compositionally biased region" description="Basic and acidic residues" evidence="1">
    <location>
        <begin position="122"/>
        <end position="147"/>
    </location>
</feature>
<feature type="region of interest" description="Disordered" evidence="1">
    <location>
        <begin position="120"/>
        <end position="147"/>
    </location>
</feature>
<sequence length="147" mass="17259">MKKLIIAALLVIGFTAFAQDGKEIGNRADRDGMEKMSPEQRNQLMLKKMTLELDLNAKQQEQVKQIIAEQSAKRDAVKAEHMAMKQDNEKPTADEQFAMKNKMLDNQIAIQNKMKSILSPEQFKDWKSMRDKFHERNHEKREERKRE</sequence>
<organism evidence="3 4">
    <name type="scientific">Flavobacterium soyangense</name>
    <dbReference type="NCBI Taxonomy" id="2023265"/>
    <lineage>
        <taxon>Bacteria</taxon>
        <taxon>Pseudomonadati</taxon>
        <taxon>Bacteroidota</taxon>
        <taxon>Flavobacteriia</taxon>
        <taxon>Flavobacteriales</taxon>
        <taxon>Flavobacteriaceae</taxon>
        <taxon>Flavobacterium</taxon>
    </lineage>
</organism>
<evidence type="ECO:0000256" key="1">
    <source>
        <dbReference type="SAM" id="MobiDB-lite"/>
    </source>
</evidence>
<evidence type="ECO:0008006" key="5">
    <source>
        <dbReference type="Google" id="ProtNLM"/>
    </source>
</evidence>
<proteinExistence type="predicted"/>
<dbReference type="Proteomes" id="UP000646211">
    <property type="component" value="Unassembled WGS sequence"/>
</dbReference>
<accession>A0A930Y057</accession>
<dbReference type="AlphaFoldDB" id="A0A930Y057"/>